<evidence type="ECO:0000259" key="10">
    <source>
        <dbReference type="PROSITE" id="PS50923"/>
    </source>
</evidence>
<evidence type="ECO:0000256" key="7">
    <source>
        <dbReference type="PROSITE-ProRule" id="PRU00302"/>
    </source>
</evidence>
<dbReference type="EMBL" id="MU825898">
    <property type="protein sequence ID" value="KAJ7383505.1"/>
    <property type="molecule type" value="Genomic_DNA"/>
</dbReference>
<evidence type="ECO:0000256" key="4">
    <source>
        <dbReference type="ARBA" id="ARBA00023136"/>
    </source>
</evidence>
<evidence type="ECO:0000256" key="1">
    <source>
        <dbReference type="ARBA" id="ARBA00004370"/>
    </source>
</evidence>
<keyword evidence="4" id="KW-0472">Membrane</keyword>
<sequence length="927" mass="102262">METIYRAVLWTLVFCHYTLSQEENCDNKLGMENKGIPNESITASSSKSTDHAPFFARVDGTKAWCSGPEDKSPYIQIELDEQKLITAITTQGSFVDVSWSRKYEVKYLEKGNWKSYKKELTGNRNSGGLETNELESPITAKLIRIYPKEPFSLSADPVPSCLRLELHGCSAPADCKDPGRPSNGERRGDNFGHGKQISFTCKKGYMLVGSATSFCHKGQWSHALPRCKATCEDPGVPMNGQRTGDTFIDGDSVEFTCDVKYSLIGSSIIRCLGGRWSSALPECKASCPDPGIPPNSQRVGSSFVHGKHLQFVCQSGYWLVGSQLIVCNEGKWSNDIPKCKAVCKIPAKLDDGVVLTDKFDNEGIIEFTCHLGYKLIGSSVLRCVNGQWSNIIPSCRKDACPSPQRLDHGSHDGNDFSSGRNVTYSCDPQYVMEGSAIVSCLDGQWLGQIPVCRAPCPPAEPANGYMLGRNLQHQSRIYFGCNKGFILRGSSFSQCIDGRWDSPVPVCEVFSVACLAPANITHGSYSERDFAAGDSVTYTCDDNYFLDGWSVITCFDGRWNGTPPICRAPCSPPIPPVNGAVFGDNNQHHSSVQFWCDDGFTLQGAQFLQCVDGKWDSPTPVCEAPSDSTACRKPSPLPRHARLSSSQSQLEWFDDGERVYYHCNTGYSRTGFSIQRCVKGQWSPAQVTFRCIERTCGHPGILLNGQINGLLFSYKSTVEYSCDDGYTLVGSKQRVCQANQTWTGTLPQCTTVNCGPIAAPVNGERIVETSTVLHSTVTFRCIGIQYNMVGQPTRTCLPNGQWSGTQPSCQLIFCGDPGSLENGYRTVRRGFYYTGSVEFKCNRKYKLDGASRIYCTRVGNWSKSKPTCLAPCSDPGKPRHGRRTASDFRHGKTVRFSCNRKYRLVGSSKITCTNGKWSDTMPRCQRS</sequence>
<dbReference type="FunFam" id="2.10.70.10:FF:000011">
    <property type="entry name" value="CUB and sushi domain-containing protein 3 isoform A"/>
    <property type="match status" value="1"/>
</dbReference>
<evidence type="ECO:0000313" key="11">
    <source>
        <dbReference type="EMBL" id="KAJ7383505.1"/>
    </source>
</evidence>
<dbReference type="AlphaFoldDB" id="A0A9X0D1K6"/>
<dbReference type="CDD" id="cd00057">
    <property type="entry name" value="FA58C"/>
    <property type="match status" value="1"/>
</dbReference>
<keyword evidence="5 7" id="KW-1015">Disulfide bond</keyword>
<keyword evidence="2 8" id="KW-0732">Signal</keyword>
<dbReference type="InterPro" id="IPR008979">
    <property type="entry name" value="Galactose-bd-like_sf"/>
</dbReference>
<dbReference type="CDD" id="cd00033">
    <property type="entry name" value="CCP"/>
    <property type="match status" value="13"/>
</dbReference>
<dbReference type="InterPro" id="IPR035976">
    <property type="entry name" value="Sushi/SCR/CCP_sf"/>
</dbReference>
<name>A0A9X0D1K6_9CNID</name>
<gene>
    <name evidence="11" type="ORF">OS493_027671</name>
</gene>
<feature type="domain" description="Sushi" evidence="10">
    <location>
        <begin position="812"/>
        <end position="868"/>
    </location>
</feature>
<feature type="domain" description="Sushi" evidence="10">
    <location>
        <begin position="398"/>
        <end position="454"/>
    </location>
</feature>
<dbReference type="SMART" id="SM00231">
    <property type="entry name" value="FA58C"/>
    <property type="match status" value="1"/>
</dbReference>
<dbReference type="PROSITE" id="PS50923">
    <property type="entry name" value="SUSHI"/>
    <property type="match status" value="12"/>
</dbReference>
<dbReference type="Proteomes" id="UP001163046">
    <property type="component" value="Unassembled WGS sequence"/>
</dbReference>
<dbReference type="SUPFAM" id="SSF57535">
    <property type="entry name" value="Complement control module/SCR domain"/>
    <property type="match status" value="13"/>
</dbReference>
<keyword evidence="12" id="KW-1185">Reference proteome</keyword>
<feature type="domain" description="Sushi" evidence="10">
    <location>
        <begin position="457"/>
        <end position="509"/>
    </location>
</feature>
<feature type="domain" description="Sushi" evidence="10">
    <location>
        <begin position="629"/>
        <end position="693"/>
    </location>
</feature>
<dbReference type="Pfam" id="PF00084">
    <property type="entry name" value="Sushi"/>
    <property type="match status" value="13"/>
</dbReference>
<keyword evidence="3" id="KW-0677">Repeat</keyword>
<comment type="caution">
    <text evidence="11">The sequence shown here is derived from an EMBL/GenBank/DDBJ whole genome shotgun (WGS) entry which is preliminary data.</text>
</comment>
<keyword evidence="7" id="KW-0768">Sushi</keyword>
<organism evidence="11 12">
    <name type="scientific">Desmophyllum pertusum</name>
    <dbReference type="NCBI Taxonomy" id="174260"/>
    <lineage>
        <taxon>Eukaryota</taxon>
        <taxon>Metazoa</taxon>
        <taxon>Cnidaria</taxon>
        <taxon>Anthozoa</taxon>
        <taxon>Hexacorallia</taxon>
        <taxon>Scleractinia</taxon>
        <taxon>Caryophylliina</taxon>
        <taxon>Caryophylliidae</taxon>
        <taxon>Desmophyllum</taxon>
    </lineage>
</organism>
<dbReference type="PROSITE" id="PS01285">
    <property type="entry name" value="FA58C_1"/>
    <property type="match status" value="1"/>
</dbReference>
<feature type="domain" description="Sushi" evidence="10">
    <location>
        <begin position="569"/>
        <end position="624"/>
    </location>
</feature>
<evidence type="ECO:0000256" key="3">
    <source>
        <dbReference type="ARBA" id="ARBA00022737"/>
    </source>
</evidence>
<comment type="subcellular location">
    <subcellularLocation>
        <location evidence="1">Membrane</location>
    </subcellularLocation>
</comment>
<feature type="domain" description="Sushi" evidence="10">
    <location>
        <begin position="752"/>
        <end position="811"/>
    </location>
</feature>
<dbReference type="PROSITE" id="PS50022">
    <property type="entry name" value="FA58C_3"/>
    <property type="match status" value="1"/>
</dbReference>
<comment type="caution">
    <text evidence="7">Lacks conserved residue(s) required for the propagation of feature annotation.</text>
</comment>
<evidence type="ECO:0008006" key="13">
    <source>
        <dbReference type="Google" id="ProtNLM"/>
    </source>
</evidence>
<dbReference type="PANTHER" id="PTHR45656">
    <property type="entry name" value="PROTEIN CBR-CLEC-78"/>
    <property type="match status" value="1"/>
</dbReference>
<accession>A0A9X0D1K6</accession>
<feature type="signal peptide" evidence="8">
    <location>
        <begin position="1"/>
        <end position="20"/>
    </location>
</feature>
<feature type="disulfide bond" evidence="7">
    <location>
        <begin position="722"/>
        <end position="749"/>
    </location>
</feature>
<feature type="domain" description="Sushi" evidence="10">
    <location>
        <begin position="694"/>
        <end position="751"/>
    </location>
</feature>
<dbReference type="InterPro" id="IPR000421">
    <property type="entry name" value="FA58C"/>
</dbReference>
<evidence type="ECO:0000256" key="2">
    <source>
        <dbReference type="ARBA" id="ARBA00022729"/>
    </source>
</evidence>
<protein>
    <recommendedName>
        <fullName evidence="13">Sushi/von Willebrand factor type A/EGF/pentraxin domain-containing 1</fullName>
    </recommendedName>
</protein>
<feature type="disulfide bond" evidence="7">
    <location>
        <begin position="841"/>
        <end position="868"/>
    </location>
</feature>
<feature type="domain" description="Sushi" evidence="10">
    <location>
        <begin position="173"/>
        <end position="229"/>
    </location>
</feature>
<feature type="domain" description="Sushi" evidence="10">
    <location>
        <begin position="870"/>
        <end position="926"/>
    </location>
</feature>
<evidence type="ECO:0000259" key="9">
    <source>
        <dbReference type="PROSITE" id="PS50022"/>
    </source>
</evidence>
<feature type="domain" description="Sushi" evidence="10">
    <location>
        <begin position="285"/>
        <end position="341"/>
    </location>
</feature>
<dbReference type="InterPro" id="IPR000436">
    <property type="entry name" value="Sushi_SCR_CCP_dom"/>
</dbReference>
<dbReference type="InterPro" id="IPR051277">
    <property type="entry name" value="SEZ6_CSMD_C4BPB_Regulators"/>
</dbReference>
<dbReference type="OrthoDB" id="5804959at2759"/>
<dbReference type="Gene3D" id="2.60.120.260">
    <property type="entry name" value="Galactose-binding domain-like"/>
    <property type="match status" value="1"/>
</dbReference>
<keyword evidence="6" id="KW-0325">Glycoprotein</keyword>
<dbReference type="Pfam" id="PF00754">
    <property type="entry name" value="F5_F8_type_C"/>
    <property type="match status" value="1"/>
</dbReference>
<proteinExistence type="predicted"/>
<dbReference type="SUPFAM" id="SSF49785">
    <property type="entry name" value="Galactose-binding domain-like"/>
    <property type="match status" value="1"/>
</dbReference>
<feature type="chain" id="PRO_5040768489" description="Sushi/von Willebrand factor type A/EGF/pentraxin domain-containing 1" evidence="8">
    <location>
        <begin position="21"/>
        <end position="927"/>
    </location>
</feature>
<feature type="domain" description="F5/8 type C" evidence="9">
    <location>
        <begin position="25"/>
        <end position="169"/>
    </location>
</feature>
<evidence type="ECO:0000313" key="12">
    <source>
        <dbReference type="Proteomes" id="UP001163046"/>
    </source>
</evidence>
<dbReference type="GO" id="GO:0016020">
    <property type="term" value="C:membrane"/>
    <property type="evidence" value="ECO:0007669"/>
    <property type="project" value="UniProtKB-SubCell"/>
</dbReference>
<evidence type="ECO:0000256" key="5">
    <source>
        <dbReference type="ARBA" id="ARBA00023157"/>
    </source>
</evidence>
<dbReference type="Gene3D" id="2.10.70.10">
    <property type="entry name" value="Complement Module, domain 1"/>
    <property type="match status" value="13"/>
</dbReference>
<reference evidence="11" key="1">
    <citation type="submission" date="2023-01" db="EMBL/GenBank/DDBJ databases">
        <title>Genome assembly of the deep-sea coral Lophelia pertusa.</title>
        <authorList>
            <person name="Herrera S."/>
            <person name="Cordes E."/>
        </authorList>
    </citation>
    <scope>NUCLEOTIDE SEQUENCE</scope>
    <source>
        <strain evidence="11">USNM1676648</strain>
        <tissue evidence="11">Polyp</tissue>
    </source>
</reference>
<evidence type="ECO:0000256" key="6">
    <source>
        <dbReference type="ARBA" id="ARBA00023180"/>
    </source>
</evidence>
<dbReference type="SMART" id="SM00032">
    <property type="entry name" value="CCP"/>
    <property type="match status" value="13"/>
</dbReference>
<feature type="domain" description="Sushi" evidence="10">
    <location>
        <begin position="342"/>
        <end position="397"/>
    </location>
</feature>
<dbReference type="PANTHER" id="PTHR45656:SF4">
    <property type="entry name" value="PROTEIN CBR-CLEC-78"/>
    <property type="match status" value="1"/>
</dbReference>
<feature type="domain" description="Sushi" evidence="10">
    <location>
        <begin position="512"/>
        <end position="568"/>
    </location>
</feature>
<evidence type="ECO:0000256" key="8">
    <source>
        <dbReference type="SAM" id="SignalP"/>
    </source>
</evidence>